<dbReference type="AlphaFoldDB" id="N1UTI3"/>
<gene>
    <name evidence="1" type="ORF">D477_020578</name>
</gene>
<feature type="non-terminal residue" evidence="1">
    <location>
        <position position="92"/>
    </location>
</feature>
<organism evidence="1 2">
    <name type="scientific">Arthrobacter crystallopoietes BAB-32</name>
    <dbReference type="NCBI Taxonomy" id="1246476"/>
    <lineage>
        <taxon>Bacteria</taxon>
        <taxon>Bacillati</taxon>
        <taxon>Actinomycetota</taxon>
        <taxon>Actinomycetes</taxon>
        <taxon>Micrococcales</taxon>
        <taxon>Micrococcaceae</taxon>
        <taxon>Crystallibacter</taxon>
    </lineage>
</organism>
<evidence type="ECO:0000313" key="1">
    <source>
        <dbReference type="EMBL" id="EMY32365.1"/>
    </source>
</evidence>
<dbReference type="EMBL" id="ANPE02000285">
    <property type="protein sequence ID" value="EMY32365.1"/>
    <property type="molecule type" value="Genomic_DNA"/>
</dbReference>
<name>N1UTI3_9MICC</name>
<accession>N1UTI3</accession>
<comment type="caution">
    <text evidence="1">The sequence shown here is derived from an EMBL/GenBank/DDBJ whole genome shotgun (WGS) entry which is preliminary data.</text>
</comment>
<evidence type="ECO:0000313" key="2">
    <source>
        <dbReference type="Proteomes" id="UP000010729"/>
    </source>
</evidence>
<reference evidence="1 2" key="1">
    <citation type="journal article" date="2013" name="Genome Announc.">
        <title>Draft Genome Sequence of Arthrobacter crystallopoietes Strain BAB-32, Revealing Genes for Bioremediation.</title>
        <authorList>
            <person name="Joshi M.N."/>
            <person name="Pandit A.S."/>
            <person name="Sharma A."/>
            <person name="Pandya R.V."/>
            <person name="Desai S.M."/>
            <person name="Saxena A.K."/>
            <person name="Bagatharia S.B."/>
        </authorList>
    </citation>
    <scope>NUCLEOTIDE SEQUENCE [LARGE SCALE GENOMIC DNA]</scope>
    <source>
        <strain evidence="1 2">BAB-32</strain>
    </source>
</reference>
<sequence length="92" mass="10586">MERKLNQVMTSRRCSRVGLSVIEKAVAFPARYAALKPAHRRAQRLFRVHVACHRFTYDGEQAAADLLFRWVWCGGGPGFRGLSTRLRRRSAR</sequence>
<keyword evidence="2" id="KW-1185">Reference proteome</keyword>
<proteinExistence type="predicted"/>
<protein>
    <submittedName>
        <fullName evidence="1">Uncharacterized protein</fullName>
    </submittedName>
</protein>
<dbReference type="Proteomes" id="UP000010729">
    <property type="component" value="Unassembled WGS sequence"/>
</dbReference>